<evidence type="ECO:0000256" key="7">
    <source>
        <dbReference type="SAM" id="Phobius"/>
    </source>
</evidence>
<feature type="transmembrane region" description="Helical" evidence="7">
    <location>
        <begin position="709"/>
        <end position="730"/>
    </location>
</feature>
<dbReference type="InterPro" id="IPR050250">
    <property type="entry name" value="Macrolide_Exporter_MacB"/>
</dbReference>
<evidence type="ECO:0000259" key="8">
    <source>
        <dbReference type="Pfam" id="PF02687"/>
    </source>
</evidence>
<dbReference type="EMBL" id="JAEIOS010000015">
    <property type="protein sequence ID" value="MBI8990148.1"/>
    <property type="molecule type" value="Genomic_DNA"/>
</dbReference>
<feature type="domain" description="ABC3 transporter permease C-terminal" evidence="8">
    <location>
        <begin position="710"/>
        <end position="810"/>
    </location>
</feature>
<comment type="caution">
    <text evidence="9">The sequence shown here is derived from an EMBL/GenBank/DDBJ whole genome shotgun (WGS) entry which is preliminary data.</text>
</comment>
<keyword evidence="2" id="KW-1003">Cell membrane</keyword>
<evidence type="ECO:0000256" key="5">
    <source>
        <dbReference type="ARBA" id="ARBA00023136"/>
    </source>
</evidence>
<dbReference type="PANTHER" id="PTHR30572:SF4">
    <property type="entry name" value="ABC TRANSPORTER PERMEASE YTRF"/>
    <property type="match status" value="1"/>
</dbReference>
<feature type="transmembrane region" description="Helical" evidence="7">
    <location>
        <begin position="751"/>
        <end position="779"/>
    </location>
</feature>
<feature type="transmembrane region" description="Helical" evidence="7">
    <location>
        <begin position="476"/>
        <end position="494"/>
    </location>
</feature>
<evidence type="ECO:0000256" key="2">
    <source>
        <dbReference type="ARBA" id="ARBA00022475"/>
    </source>
</evidence>
<organism evidence="9 10">
    <name type="scientific">Corynebacterium meridianum</name>
    <dbReference type="NCBI Taxonomy" id="2765363"/>
    <lineage>
        <taxon>Bacteria</taxon>
        <taxon>Bacillati</taxon>
        <taxon>Actinomycetota</taxon>
        <taxon>Actinomycetes</taxon>
        <taxon>Mycobacteriales</taxon>
        <taxon>Corynebacteriaceae</taxon>
        <taxon>Corynebacterium</taxon>
    </lineage>
</organism>
<feature type="transmembrane region" description="Helical" evidence="7">
    <location>
        <begin position="245"/>
        <end position="271"/>
    </location>
</feature>
<keyword evidence="3 7" id="KW-0812">Transmembrane</keyword>
<gene>
    <name evidence="9" type="ORF">JDV75_10340</name>
</gene>
<feature type="transmembrane region" description="Helical" evidence="7">
    <location>
        <begin position="390"/>
        <end position="413"/>
    </location>
</feature>
<evidence type="ECO:0000256" key="3">
    <source>
        <dbReference type="ARBA" id="ARBA00022692"/>
    </source>
</evidence>
<protein>
    <submittedName>
        <fullName evidence="9">ABC transporter permease</fullName>
    </submittedName>
</protein>
<keyword evidence="10" id="KW-1185">Reference proteome</keyword>
<feature type="transmembrane region" description="Helical" evidence="7">
    <location>
        <begin position="292"/>
        <end position="318"/>
    </location>
</feature>
<comment type="similarity">
    <text evidence="6">Belongs to the ABC-4 integral membrane protein family.</text>
</comment>
<feature type="transmembrane region" description="Helical" evidence="7">
    <location>
        <begin position="799"/>
        <end position="821"/>
    </location>
</feature>
<accession>A0A934I033</accession>
<reference evidence="9" key="1">
    <citation type="submission" date="2020-12" db="EMBL/GenBank/DDBJ databases">
        <title>Genome public.</title>
        <authorList>
            <person name="Sun Q."/>
        </authorList>
    </citation>
    <scope>NUCLEOTIDE SEQUENCE</scope>
    <source>
        <strain evidence="9">CCM 8863</strain>
    </source>
</reference>
<keyword evidence="4 7" id="KW-1133">Transmembrane helix</keyword>
<sequence>MIRLALAQLRRRGLRYLSLFFSIFAAVALTVATAAITTTLQRTVGEIFDRPYANADVVVTVRYSAGDADPLTSVRSVPGVADAVFDRTFRGAIADTGTVYRSTYVQSITDGPLQWRSLTEGGFPTSDNEVLATDDDHAIGQKLSLEAPGIPDTTRVRIVGRVEKSAQEQLIGSDSILATPAAVDAWSGDSRTGEIRVMAAPGTTPEALAGAIRTALPQGSSTAVTTATAHTAELSDRYLSKRDRYFLLLAVFIAVVAAVAGLVILSAFSVLTGERQREFALLRSTGASTTQILTSVIVEATILGALAGVLGAPAGLWLARIAGENAAALGVRVPLADVALPGAWQAVIVFLGVVTAVLAALPAGRSVVRRPITQSLASPDVSQQSTLRRVLTFVLGAATTAAGLAAATVVPGLTAKRAVVGSVGAASLIALGILVMLAVLLPALINRLSRVMGVLPAPTLQLGAAFVGRQPQRSGALVAIIFAGVTLVSAVLHGQDIIRDHLTAGARGTGDIDVTVTALEDSVPDDLVTAIRSTAGVVAAIAPDAARVDNPWGNSENVLTLDQATGGQLLRGGVGAAPGEIIVGDYSPIRDRVKEGRQVELTIFDQPVTATVRHGSGRTSFIAPGLVDGARARSLATKGVSVDKAPPLPRPAILIRTDGPPDQVADNPTLSAIGDVIAQNEARVSVAESFSTRAEIAATADRILTMSTLMTLVAGLIAGVGVANTVTLAVRERARDRALLGALGMSRGGQLMMLLTEVTVLAIPAAFIAAIAGGVLGIWVGGAVTSGSYQSGILPAPDAATIGALTVSALQTVCVFTLVAAGRGRPKLPT</sequence>
<evidence type="ECO:0000313" key="10">
    <source>
        <dbReference type="Proteomes" id="UP000645966"/>
    </source>
</evidence>
<dbReference type="GO" id="GO:0022857">
    <property type="term" value="F:transmembrane transporter activity"/>
    <property type="evidence" value="ECO:0007669"/>
    <property type="project" value="TreeGrafter"/>
</dbReference>
<proteinExistence type="inferred from homology"/>
<evidence type="ECO:0000256" key="6">
    <source>
        <dbReference type="ARBA" id="ARBA00038076"/>
    </source>
</evidence>
<keyword evidence="5 7" id="KW-0472">Membrane</keyword>
<dbReference type="InterPro" id="IPR003838">
    <property type="entry name" value="ABC3_permease_C"/>
</dbReference>
<evidence type="ECO:0000256" key="4">
    <source>
        <dbReference type="ARBA" id="ARBA00022989"/>
    </source>
</evidence>
<feature type="domain" description="ABC3 transporter permease C-terminal" evidence="8">
    <location>
        <begin position="251"/>
        <end position="370"/>
    </location>
</feature>
<dbReference type="PANTHER" id="PTHR30572">
    <property type="entry name" value="MEMBRANE COMPONENT OF TRANSPORTER-RELATED"/>
    <property type="match status" value="1"/>
</dbReference>
<dbReference type="RefSeq" id="WP_198739170.1">
    <property type="nucleotide sequence ID" value="NZ_JAEIOS010000015.1"/>
</dbReference>
<dbReference type="AlphaFoldDB" id="A0A934I033"/>
<evidence type="ECO:0000256" key="1">
    <source>
        <dbReference type="ARBA" id="ARBA00004651"/>
    </source>
</evidence>
<comment type="subcellular location">
    <subcellularLocation>
        <location evidence="1">Cell membrane</location>
        <topology evidence="1">Multi-pass membrane protein</topology>
    </subcellularLocation>
</comment>
<dbReference type="Proteomes" id="UP000645966">
    <property type="component" value="Unassembled WGS sequence"/>
</dbReference>
<feature type="transmembrane region" description="Helical" evidence="7">
    <location>
        <begin position="419"/>
        <end position="445"/>
    </location>
</feature>
<dbReference type="GO" id="GO:0005886">
    <property type="term" value="C:plasma membrane"/>
    <property type="evidence" value="ECO:0007669"/>
    <property type="project" value="UniProtKB-SubCell"/>
</dbReference>
<dbReference type="Pfam" id="PF02687">
    <property type="entry name" value="FtsX"/>
    <property type="match status" value="2"/>
</dbReference>
<name>A0A934I033_9CORY</name>
<evidence type="ECO:0000313" key="9">
    <source>
        <dbReference type="EMBL" id="MBI8990148.1"/>
    </source>
</evidence>
<feature type="transmembrane region" description="Helical" evidence="7">
    <location>
        <begin position="338"/>
        <end position="361"/>
    </location>
</feature>